<dbReference type="AlphaFoldDB" id="A0AAF0PNM8"/>
<dbReference type="PANTHER" id="PTHR46565:SF10">
    <property type="entry name" value="GLYCINE-RICH PROTEIN 2"/>
    <property type="match status" value="1"/>
</dbReference>
<dbReference type="PANTHER" id="PTHR46565">
    <property type="entry name" value="COLD SHOCK DOMAIN PROTEIN 2"/>
    <property type="match status" value="1"/>
</dbReference>
<proteinExistence type="predicted"/>
<reference evidence="1" key="1">
    <citation type="submission" date="2023-08" db="EMBL/GenBank/DDBJ databases">
        <title>A de novo genome assembly of Solanum verrucosum Schlechtendal, a Mexican diploid species geographically isolated from the other diploid A-genome species in potato relatives.</title>
        <authorList>
            <person name="Hosaka K."/>
        </authorList>
    </citation>
    <scope>NUCLEOTIDE SEQUENCE</scope>
    <source>
        <tissue evidence="1">Young leaves</tissue>
    </source>
</reference>
<dbReference type="EMBL" id="CP133612">
    <property type="protein sequence ID" value="WMV08052.1"/>
    <property type="molecule type" value="Genomic_DNA"/>
</dbReference>
<name>A0AAF0PNM8_SOLVR</name>
<keyword evidence="2" id="KW-1185">Reference proteome</keyword>
<dbReference type="Gene3D" id="2.40.50.140">
    <property type="entry name" value="Nucleic acid-binding proteins"/>
    <property type="match status" value="1"/>
</dbReference>
<sequence length="87" mass="9180">MEMVMWFSDQKGFSFITPDDGGLVTKRVSILLLIIYEGFCSLVDGGPIEFDVELGNACCTKVINNTGPDDARVKGGSCGGGYGGGDH</sequence>
<protein>
    <submittedName>
        <fullName evidence="1">Uncharacterized protein</fullName>
    </submittedName>
</protein>
<evidence type="ECO:0000313" key="1">
    <source>
        <dbReference type="EMBL" id="WMV08052.1"/>
    </source>
</evidence>
<dbReference type="SUPFAM" id="SSF50249">
    <property type="entry name" value="Nucleic acid-binding proteins"/>
    <property type="match status" value="1"/>
</dbReference>
<organism evidence="1 2">
    <name type="scientific">Solanum verrucosum</name>
    <dbReference type="NCBI Taxonomy" id="315347"/>
    <lineage>
        <taxon>Eukaryota</taxon>
        <taxon>Viridiplantae</taxon>
        <taxon>Streptophyta</taxon>
        <taxon>Embryophyta</taxon>
        <taxon>Tracheophyta</taxon>
        <taxon>Spermatophyta</taxon>
        <taxon>Magnoliopsida</taxon>
        <taxon>eudicotyledons</taxon>
        <taxon>Gunneridae</taxon>
        <taxon>Pentapetalae</taxon>
        <taxon>asterids</taxon>
        <taxon>lamiids</taxon>
        <taxon>Solanales</taxon>
        <taxon>Solanaceae</taxon>
        <taxon>Solanoideae</taxon>
        <taxon>Solaneae</taxon>
        <taxon>Solanum</taxon>
    </lineage>
</organism>
<accession>A0AAF0PNM8</accession>
<dbReference type="InterPro" id="IPR012340">
    <property type="entry name" value="NA-bd_OB-fold"/>
</dbReference>
<gene>
    <name evidence="1" type="ORF">MTR67_001437</name>
</gene>
<evidence type="ECO:0000313" key="2">
    <source>
        <dbReference type="Proteomes" id="UP001234989"/>
    </source>
</evidence>
<dbReference type="Proteomes" id="UP001234989">
    <property type="component" value="Chromosome 1"/>
</dbReference>